<dbReference type="KEGG" id="rpm:RSPPHO_02398"/>
<keyword evidence="2" id="KW-1185">Reference proteome</keyword>
<organism evidence="1 2">
    <name type="scientific">Pararhodospirillum photometricum DSM 122</name>
    <dbReference type="NCBI Taxonomy" id="1150469"/>
    <lineage>
        <taxon>Bacteria</taxon>
        <taxon>Pseudomonadati</taxon>
        <taxon>Pseudomonadota</taxon>
        <taxon>Alphaproteobacteria</taxon>
        <taxon>Rhodospirillales</taxon>
        <taxon>Rhodospirillaceae</taxon>
        <taxon>Pararhodospirillum</taxon>
    </lineage>
</organism>
<accession>H6SM09</accession>
<sequence>MFTVHVPFYLSSVPLRYDRDKTLNSIPPGVHLVLPVEVEGVVALHVWPTGRQPGGAVKWDWDVVDVTIHASQAGEVETVAVPYGGLGEFGVAVFDAVSREAGMRRAGKTWVIEKSAPTPLMEAIVAAAEQLRSSTGGRQSGATAPSALFRRPAFWPT</sequence>
<name>H6SM09_PARPM</name>
<dbReference type="HOGENOM" id="CLU_1775980_0_0_5"/>
<dbReference type="EMBL" id="HE663493">
    <property type="protein sequence ID" value="CCG09024.1"/>
    <property type="molecule type" value="Genomic_DNA"/>
</dbReference>
<dbReference type="RefSeq" id="WP_014415656.1">
    <property type="nucleotide sequence ID" value="NC_017059.1"/>
</dbReference>
<dbReference type="AlphaFoldDB" id="H6SM09"/>
<evidence type="ECO:0000313" key="2">
    <source>
        <dbReference type="Proteomes" id="UP000033220"/>
    </source>
</evidence>
<gene>
    <name evidence="1" type="ORF">RSPPHO_02398</name>
</gene>
<evidence type="ECO:0000313" key="1">
    <source>
        <dbReference type="EMBL" id="CCG09024.1"/>
    </source>
</evidence>
<dbReference type="PATRIC" id="fig|1150469.3.peg.2723"/>
<protein>
    <submittedName>
        <fullName evidence="1">Uncharacterized protein</fullName>
    </submittedName>
</protein>
<dbReference type="Proteomes" id="UP000033220">
    <property type="component" value="Chromosome DSM 122"/>
</dbReference>
<reference evidence="1 2" key="1">
    <citation type="submission" date="2012-02" db="EMBL/GenBank/DDBJ databases">
        <title>Shotgun genome sequence of Phaeospirillum photometricum DSM 122.</title>
        <authorList>
            <person name="Duquesne K."/>
            <person name="Sturgis J."/>
        </authorList>
    </citation>
    <scope>NUCLEOTIDE SEQUENCE [LARGE SCALE GENOMIC DNA]</scope>
    <source>
        <strain evidence="2">DSM122</strain>
    </source>
</reference>
<proteinExistence type="predicted"/>